<comment type="caution">
    <text evidence="1">The sequence shown here is derived from an EMBL/GenBank/DDBJ whole genome shotgun (WGS) entry which is preliminary data.</text>
</comment>
<sequence>MKEFIALKPLEITIDSIGIHRYVVELAGDRYQVPLAPSQLCKPLPDIVHCVIMKTDTGIEEIRQDRFFLLKQFYGLEGFARFTVHKIDDDPQFVAVQVTVKDEYGLLHTLMIRKGSCQVVFGQGIDCRYRLVRSKEYDGVLKLQPSVGMENMNFVSPRNLLALCGHNSLLKSCFFRLRNAVGENPKIKMSHQIVTKNNLWVFTFANGVRKLLDESLEEKDWPYIYELCNGYLQLEEELRSNTIYLSSFNEDRKAEFLRKAAFEIVYCKSLLGAMALIRDNTFDRFCQEVLKKLQSGEPVSPEMFGIIVEACNNKPELLEANILTIAWIAFWGSRIPRVDIPSLQTLNSIIDAHVNLRVMKMNGKLNLEAIPVPDDELEILERLIGVQVLTKGIMTPPTQILKLAQIARFASYHSAGADYYRSYPLSRSIAYKSLDLLCGISAVNFGQRDLESDDLSGFIIKLASTRMQPLKKEFVYLDKGAILFDAQGVHLYPKAHLLPGSNLSDCNTLYSILKVKVNLCSQIVRGIDGLNLPDMAGAGAAWKKLFWRRDEQREKRKLTLPDGFYRLTYKGLSKTSNRLGYFIYTDKGVDEPQHCVLHTNRIFQVPGGTLEGLFTIGDEITAQVFSCEEFSGYQIDLRNQIQHNLASQIEAGDVFIAKGLERKDGRFYLYGNNGVLCSCPDADSWVVGKYYQVIVPHRNLFTAPDIDGDILGEDYQPFDALEVNNQMIKNFLEKHARCPYSRISRVFATELMFSLDRIADFAGTDRKRYSFYQFIKLIACIEHSKLSYLYDHILLIMEKHQKGQRILAEELPEDFVTKYPRLLKMSLKNPLCSRTADQQNN</sequence>
<gene>
    <name evidence="1" type="ORF">CE91St3_31370</name>
</gene>
<dbReference type="Proteomes" id="UP001055114">
    <property type="component" value="Unassembled WGS sequence"/>
</dbReference>
<proteinExistence type="predicted"/>
<dbReference type="EMBL" id="BQNZ01000003">
    <property type="protein sequence ID" value="GKH73274.1"/>
    <property type="molecule type" value="Genomic_DNA"/>
</dbReference>
<name>A0AA37KB13_9BACT</name>
<accession>A0AA37KB13</accession>
<dbReference type="AlphaFoldDB" id="A0AA37KB13"/>
<evidence type="ECO:0000313" key="1">
    <source>
        <dbReference type="EMBL" id="GKH73274.1"/>
    </source>
</evidence>
<protein>
    <submittedName>
        <fullName evidence="1">Uncharacterized protein</fullName>
    </submittedName>
</protein>
<evidence type="ECO:0000313" key="2">
    <source>
        <dbReference type="Proteomes" id="UP001055114"/>
    </source>
</evidence>
<reference evidence="1" key="1">
    <citation type="submission" date="2022-01" db="EMBL/GenBank/DDBJ databases">
        <title>Novel bile acid biosynthetic pathways are enriched in the microbiome of centenarians.</title>
        <authorList>
            <person name="Sato Y."/>
            <person name="Atarashi K."/>
            <person name="Plichta R.D."/>
            <person name="Arai Y."/>
            <person name="Sasajima S."/>
            <person name="Kearney M.S."/>
            <person name="Suda W."/>
            <person name="Takeshita K."/>
            <person name="Sasaki T."/>
            <person name="Okamoto S."/>
            <person name="Skelly N.A."/>
            <person name="Okamura Y."/>
            <person name="Vlamakis H."/>
            <person name="Li Y."/>
            <person name="Tanoue T."/>
            <person name="Takei H."/>
            <person name="Nittono H."/>
            <person name="Narushima S."/>
            <person name="Irie J."/>
            <person name="Itoh H."/>
            <person name="Moriya K."/>
            <person name="Sugiura Y."/>
            <person name="Suematsu M."/>
            <person name="Moritoki N."/>
            <person name="Shibata S."/>
            <person name="Littman R.D."/>
            <person name="Fischbach A.M."/>
            <person name="Uwamino Y."/>
            <person name="Inoue T."/>
            <person name="Honda A."/>
            <person name="Hattori M."/>
            <person name="Murai T."/>
            <person name="Xavier J.R."/>
            <person name="Hirose N."/>
            <person name="Honda K."/>
        </authorList>
    </citation>
    <scope>NUCLEOTIDE SEQUENCE</scope>
    <source>
        <strain evidence="1">CE91-St3</strain>
    </source>
</reference>
<dbReference type="RefSeq" id="WP_075965506.1">
    <property type="nucleotide sequence ID" value="NZ_BQNZ01000003.1"/>
</dbReference>
<organism evidence="1 2">
    <name type="scientific">Parabacteroides merdae</name>
    <dbReference type="NCBI Taxonomy" id="46503"/>
    <lineage>
        <taxon>Bacteria</taxon>
        <taxon>Pseudomonadati</taxon>
        <taxon>Bacteroidota</taxon>
        <taxon>Bacteroidia</taxon>
        <taxon>Bacteroidales</taxon>
        <taxon>Tannerellaceae</taxon>
        <taxon>Parabacteroides</taxon>
    </lineage>
</organism>